<dbReference type="EMBL" id="JYDH01000142">
    <property type="protein sequence ID" value="KRY30416.1"/>
    <property type="molecule type" value="Genomic_DNA"/>
</dbReference>
<protein>
    <submittedName>
        <fullName evidence="1">Uncharacterized protein</fullName>
    </submittedName>
</protein>
<reference evidence="1 2" key="1">
    <citation type="submission" date="2015-01" db="EMBL/GenBank/DDBJ databases">
        <title>Evolution of Trichinella species and genotypes.</title>
        <authorList>
            <person name="Korhonen P.K."/>
            <person name="Edoardo P."/>
            <person name="Giuseppe L.R."/>
            <person name="Gasser R.B."/>
        </authorList>
    </citation>
    <scope>NUCLEOTIDE SEQUENCE [LARGE SCALE GENOMIC DNA]</scope>
    <source>
        <strain evidence="1">ISS3</strain>
    </source>
</reference>
<evidence type="ECO:0000313" key="2">
    <source>
        <dbReference type="Proteomes" id="UP000054776"/>
    </source>
</evidence>
<gene>
    <name evidence="1" type="ORF">T01_12450</name>
</gene>
<comment type="caution">
    <text evidence="1">The sequence shown here is derived from an EMBL/GenBank/DDBJ whole genome shotgun (WGS) entry which is preliminary data.</text>
</comment>
<dbReference type="Proteomes" id="UP000054776">
    <property type="component" value="Unassembled WGS sequence"/>
</dbReference>
<sequence>MLRIHGAVGDKVHRKSLSTFNLLRCCMLSAMSAENPVSQKCIEEKGTNIHNVGNTCSTIISQEWISHKFIDQVLSFHVMKIVEKLIL</sequence>
<keyword evidence="2" id="KW-1185">Reference proteome</keyword>
<proteinExistence type="predicted"/>
<organism evidence="1 2">
    <name type="scientific">Trichinella spiralis</name>
    <name type="common">Trichina worm</name>
    <dbReference type="NCBI Taxonomy" id="6334"/>
    <lineage>
        <taxon>Eukaryota</taxon>
        <taxon>Metazoa</taxon>
        <taxon>Ecdysozoa</taxon>
        <taxon>Nematoda</taxon>
        <taxon>Enoplea</taxon>
        <taxon>Dorylaimia</taxon>
        <taxon>Trichinellida</taxon>
        <taxon>Trichinellidae</taxon>
        <taxon>Trichinella</taxon>
    </lineage>
</organism>
<dbReference type="InParanoid" id="A0A0V1B0C1"/>
<accession>A0A0V1B0C1</accession>
<name>A0A0V1B0C1_TRISP</name>
<dbReference type="AlphaFoldDB" id="A0A0V1B0C1"/>
<dbReference type="OrthoDB" id="10421418at2759"/>
<evidence type="ECO:0000313" key="1">
    <source>
        <dbReference type="EMBL" id="KRY30416.1"/>
    </source>
</evidence>